<reference evidence="1 2" key="1">
    <citation type="journal article" date="2019" name="Commun. Biol.">
        <title>The bagworm genome reveals a unique fibroin gene that provides high tensile strength.</title>
        <authorList>
            <person name="Kono N."/>
            <person name="Nakamura H."/>
            <person name="Ohtoshi R."/>
            <person name="Tomita M."/>
            <person name="Numata K."/>
            <person name="Arakawa K."/>
        </authorList>
    </citation>
    <scope>NUCLEOTIDE SEQUENCE [LARGE SCALE GENOMIC DNA]</scope>
</reference>
<evidence type="ECO:0000313" key="2">
    <source>
        <dbReference type="Proteomes" id="UP000299102"/>
    </source>
</evidence>
<proteinExistence type="predicted"/>
<gene>
    <name evidence="1" type="ORF">EVAR_59821_1</name>
</gene>
<dbReference type="Proteomes" id="UP000299102">
    <property type="component" value="Unassembled WGS sequence"/>
</dbReference>
<keyword evidence="2" id="KW-1185">Reference proteome</keyword>
<dbReference type="AlphaFoldDB" id="A0A4C1ZEN8"/>
<protein>
    <submittedName>
        <fullName evidence="1">Uncharacterized protein</fullName>
    </submittedName>
</protein>
<dbReference type="EMBL" id="BGZK01001715">
    <property type="protein sequence ID" value="GBP85067.1"/>
    <property type="molecule type" value="Genomic_DNA"/>
</dbReference>
<name>A0A4C1ZEN8_EUMVA</name>
<organism evidence="1 2">
    <name type="scientific">Eumeta variegata</name>
    <name type="common">Bagworm moth</name>
    <name type="synonym">Eumeta japonica</name>
    <dbReference type="NCBI Taxonomy" id="151549"/>
    <lineage>
        <taxon>Eukaryota</taxon>
        <taxon>Metazoa</taxon>
        <taxon>Ecdysozoa</taxon>
        <taxon>Arthropoda</taxon>
        <taxon>Hexapoda</taxon>
        <taxon>Insecta</taxon>
        <taxon>Pterygota</taxon>
        <taxon>Neoptera</taxon>
        <taxon>Endopterygota</taxon>
        <taxon>Lepidoptera</taxon>
        <taxon>Glossata</taxon>
        <taxon>Ditrysia</taxon>
        <taxon>Tineoidea</taxon>
        <taxon>Psychidae</taxon>
        <taxon>Oiketicinae</taxon>
        <taxon>Eumeta</taxon>
    </lineage>
</organism>
<evidence type="ECO:0000313" key="1">
    <source>
        <dbReference type="EMBL" id="GBP85067.1"/>
    </source>
</evidence>
<comment type="caution">
    <text evidence="1">The sequence shown here is derived from an EMBL/GenBank/DDBJ whole genome shotgun (WGS) entry which is preliminary data.</text>
</comment>
<accession>A0A4C1ZEN8</accession>
<sequence length="132" mass="14852">MSKSRPAVSVARHLRDTYRNKTLSRFVRCCVAKQVKVQRELLCELDAFRFCIGFRDVGLSLNLRRVSICSFALRIKRTENSTRPRIHFQLDHDAAAAVDAGRGANRWTVELLCPTLTCARGSINVRDSSAAS</sequence>